<dbReference type="PANTHER" id="PTHR42703">
    <property type="entry name" value="NADH DEHYDROGENASE"/>
    <property type="match status" value="1"/>
</dbReference>
<sequence length="218" mass="23225">MGIIGQLPVMDIILILGSLSMIMGSVFAIFQKQIKRMVAYSSVAQMGYVFLGIGLGTEFGVTIAIFHMIGHAVTKSILCLSVGAMVEKTGSNEIGGLRGIGKEMPITSALFVLGALSMTGIPLLPGFVSKWNLALASIGVNKVIIVGVILVSSLLNAAHYFPIIINFFFGEENLQDKVYKAKAKSIKEILPIICLVVAMIYIGFASGEIISLIKTSII</sequence>
<comment type="subcellular location">
    <subcellularLocation>
        <location evidence="1">Cell membrane</location>
        <topology evidence="1">Multi-pass membrane protein</topology>
    </subcellularLocation>
</comment>
<feature type="transmembrane region" description="Helical" evidence="6">
    <location>
        <begin position="189"/>
        <end position="213"/>
    </location>
</feature>
<evidence type="ECO:0000256" key="5">
    <source>
        <dbReference type="ARBA" id="ARBA00023136"/>
    </source>
</evidence>
<feature type="transmembrane region" description="Helical" evidence="6">
    <location>
        <begin position="12"/>
        <end position="30"/>
    </location>
</feature>
<protein>
    <submittedName>
        <fullName evidence="8">Na(+)/H(+) antiporter subunit D</fullName>
    </submittedName>
</protein>
<proteinExistence type="predicted"/>
<evidence type="ECO:0000256" key="1">
    <source>
        <dbReference type="ARBA" id="ARBA00004651"/>
    </source>
</evidence>
<keyword evidence="5 6" id="KW-0472">Membrane</keyword>
<feature type="transmembrane region" description="Helical" evidence="6">
    <location>
        <begin position="144"/>
        <end position="169"/>
    </location>
</feature>
<dbReference type="AlphaFoldDB" id="A0A645HBN2"/>
<dbReference type="GO" id="GO:0005886">
    <property type="term" value="C:plasma membrane"/>
    <property type="evidence" value="ECO:0007669"/>
    <property type="project" value="UniProtKB-SubCell"/>
</dbReference>
<dbReference type="InterPro" id="IPR050586">
    <property type="entry name" value="CPA3_Na-H_Antiporter_D"/>
</dbReference>
<evidence type="ECO:0000256" key="4">
    <source>
        <dbReference type="ARBA" id="ARBA00022989"/>
    </source>
</evidence>
<evidence type="ECO:0000256" key="2">
    <source>
        <dbReference type="ARBA" id="ARBA00022475"/>
    </source>
</evidence>
<evidence type="ECO:0000256" key="3">
    <source>
        <dbReference type="ARBA" id="ARBA00022692"/>
    </source>
</evidence>
<organism evidence="8">
    <name type="scientific">bioreactor metagenome</name>
    <dbReference type="NCBI Taxonomy" id="1076179"/>
    <lineage>
        <taxon>unclassified sequences</taxon>
        <taxon>metagenomes</taxon>
        <taxon>ecological metagenomes</taxon>
    </lineage>
</organism>
<evidence type="ECO:0000256" key="6">
    <source>
        <dbReference type="SAM" id="Phobius"/>
    </source>
</evidence>
<feature type="transmembrane region" description="Helical" evidence="6">
    <location>
        <begin position="37"/>
        <end position="57"/>
    </location>
</feature>
<evidence type="ECO:0000259" key="7">
    <source>
        <dbReference type="Pfam" id="PF00361"/>
    </source>
</evidence>
<keyword evidence="4 6" id="KW-1133">Transmembrane helix</keyword>
<name>A0A645HBN2_9ZZZZ</name>
<dbReference type="PANTHER" id="PTHR42703:SF1">
    <property type="entry name" value="NA(+)_H(+) ANTIPORTER SUBUNIT D1"/>
    <property type="match status" value="1"/>
</dbReference>
<keyword evidence="3 6" id="KW-0812">Transmembrane</keyword>
<comment type="caution">
    <text evidence="8">The sequence shown here is derived from an EMBL/GenBank/DDBJ whole genome shotgun (WGS) entry which is preliminary data.</text>
</comment>
<dbReference type="InterPro" id="IPR001750">
    <property type="entry name" value="ND/Mrp_TM"/>
</dbReference>
<feature type="transmembrane region" description="Helical" evidence="6">
    <location>
        <begin position="106"/>
        <end position="124"/>
    </location>
</feature>
<reference evidence="8" key="1">
    <citation type="submission" date="2019-08" db="EMBL/GenBank/DDBJ databases">
        <authorList>
            <person name="Kucharzyk K."/>
            <person name="Murdoch R.W."/>
            <person name="Higgins S."/>
            <person name="Loffler F."/>
        </authorList>
    </citation>
    <scope>NUCLEOTIDE SEQUENCE</scope>
</reference>
<dbReference type="EMBL" id="VSSQ01090577">
    <property type="protein sequence ID" value="MPN36437.1"/>
    <property type="molecule type" value="Genomic_DNA"/>
</dbReference>
<dbReference type="Pfam" id="PF00361">
    <property type="entry name" value="Proton_antipo_M"/>
    <property type="match status" value="1"/>
</dbReference>
<keyword evidence="2" id="KW-1003">Cell membrane</keyword>
<gene>
    <name evidence="8" type="primary">mrpD_8</name>
    <name evidence="8" type="ORF">SDC9_183946</name>
</gene>
<evidence type="ECO:0000313" key="8">
    <source>
        <dbReference type="EMBL" id="MPN36437.1"/>
    </source>
</evidence>
<feature type="domain" description="NADH:quinone oxidoreductase/Mrp antiporter transmembrane" evidence="7">
    <location>
        <begin position="10"/>
        <end position="155"/>
    </location>
</feature>
<accession>A0A645HBN2</accession>